<reference evidence="3" key="1">
    <citation type="submission" date="2022-12" db="EMBL/GenBank/DDBJ databases">
        <authorList>
            <person name="Alioto T."/>
            <person name="Alioto T."/>
            <person name="Gomez Garrido J."/>
        </authorList>
    </citation>
    <scope>NUCLEOTIDE SEQUENCE</scope>
</reference>
<dbReference type="AlphaFoldDB" id="A0AA35K4M4"/>
<evidence type="ECO:0000313" key="4">
    <source>
        <dbReference type="Proteomes" id="UP001178461"/>
    </source>
</evidence>
<keyword evidence="2" id="KW-0732">Signal</keyword>
<protein>
    <recommendedName>
        <fullName evidence="5">Beta-defensin</fullName>
    </recommendedName>
</protein>
<dbReference type="EMBL" id="OX395128">
    <property type="protein sequence ID" value="CAI5771435.1"/>
    <property type="molecule type" value="Genomic_DNA"/>
</dbReference>
<feature type="signal peptide" evidence="2">
    <location>
        <begin position="1"/>
        <end position="19"/>
    </location>
</feature>
<sequence>MKALCVLFAVAFLVFQVQANPKPPSEDEVEVKEADVSRAYKDDPGLKKEPKDSSRITVVLCASMNKGYCLPKDFQCDTGMVFVDEENNCPAQADEADLAKMEKQEGEDLKDLLPGEDPAGDDQGLQDEDSGPKASTRLAVVGCFGNKGYCLPRGYRCHNGLKWEEKWNNCPYRNVLLCCVR</sequence>
<organism evidence="3 4">
    <name type="scientific">Podarcis lilfordi</name>
    <name type="common">Lilford's wall lizard</name>
    <dbReference type="NCBI Taxonomy" id="74358"/>
    <lineage>
        <taxon>Eukaryota</taxon>
        <taxon>Metazoa</taxon>
        <taxon>Chordata</taxon>
        <taxon>Craniata</taxon>
        <taxon>Vertebrata</taxon>
        <taxon>Euteleostomi</taxon>
        <taxon>Lepidosauria</taxon>
        <taxon>Squamata</taxon>
        <taxon>Bifurcata</taxon>
        <taxon>Unidentata</taxon>
        <taxon>Episquamata</taxon>
        <taxon>Laterata</taxon>
        <taxon>Lacertibaenia</taxon>
        <taxon>Lacertidae</taxon>
        <taxon>Podarcis</taxon>
    </lineage>
</organism>
<accession>A0AA35K4M4</accession>
<evidence type="ECO:0000313" key="3">
    <source>
        <dbReference type="EMBL" id="CAI5771435.1"/>
    </source>
</evidence>
<evidence type="ECO:0000256" key="2">
    <source>
        <dbReference type="SAM" id="SignalP"/>
    </source>
</evidence>
<keyword evidence="4" id="KW-1185">Reference proteome</keyword>
<evidence type="ECO:0008006" key="5">
    <source>
        <dbReference type="Google" id="ProtNLM"/>
    </source>
</evidence>
<dbReference type="Proteomes" id="UP001178461">
    <property type="component" value="Chromosome 3"/>
</dbReference>
<name>A0AA35K4M4_9SAUR</name>
<evidence type="ECO:0000256" key="1">
    <source>
        <dbReference type="SAM" id="MobiDB-lite"/>
    </source>
</evidence>
<feature type="region of interest" description="Disordered" evidence="1">
    <location>
        <begin position="103"/>
        <end position="133"/>
    </location>
</feature>
<feature type="compositionally biased region" description="Acidic residues" evidence="1">
    <location>
        <begin position="118"/>
        <end position="129"/>
    </location>
</feature>
<proteinExistence type="predicted"/>
<feature type="chain" id="PRO_5041202169" description="Beta-defensin" evidence="2">
    <location>
        <begin position="20"/>
        <end position="181"/>
    </location>
</feature>
<feature type="compositionally biased region" description="Basic and acidic residues" evidence="1">
    <location>
        <begin position="103"/>
        <end position="113"/>
    </location>
</feature>
<gene>
    <name evidence="3" type="ORF">PODLI_1B003500</name>
</gene>